<evidence type="ECO:0000313" key="1">
    <source>
        <dbReference type="EMBL" id="CAG6591809.1"/>
    </source>
</evidence>
<sequence>MLFKKNILLQKKILKPSKNCTNLQSSSNRNIRPIVINQLPLPTIVRLLVRPKRRLVHHLAALGTLPRGIINHDGHPGPAASILRRRVVRPVVRLQQRQPRVELVA</sequence>
<reference evidence="1" key="1">
    <citation type="submission" date="2021-05" db="EMBL/GenBank/DDBJ databases">
        <authorList>
            <person name="Alioto T."/>
            <person name="Alioto T."/>
            <person name="Gomez Garrido J."/>
        </authorList>
    </citation>
    <scope>NUCLEOTIDE SEQUENCE</scope>
</reference>
<organism evidence="1">
    <name type="scientific">Culex pipiens</name>
    <name type="common">House mosquito</name>
    <dbReference type="NCBI Taxonomy" id="7175"/>
    <lineage>
        <taxon>Eukaryota</taxon>
        <taxon>Metazoa</taxon>
        <taxon>Ecdysozoa</taxon>
        <taxon>Arthropoda</taxon>
        <taxon>Hexapoda</taxon>
        <taxon>Insecta</taxon>
        <taxon>Pterygota</taxon>
        <taxon>Neoptera</taxon>
        <taxon>Endopterygota</taxon>
        <taxon>Diptera</taxon>
        <taxon>Nematocera</taxon>
        <taxon>Culicoidea</taxon>
        <taxon>Culicidae</taxon>
        <taxon>Culicinae</taxon>
        <taxon>Culicini</taxon>
        <taxon>Culex</taxon>
        <taxon>Culex</taxon>
    </lineage>
</organism>
<accession>A0A8D8KGE6</accession>
<dbReference type="EMBL" id="HBUE01328213">
    <property type="protein sequence ID" value="CAG6591809.1"/>
    <property type="molecule type" value="Transcribed_RNA"/>
</dbReference>
<name>A0A8D8KGE6_CULPI</name>
<protein>
    <submittedName>
        <fullName evidence="1">(northern house mosquito) hypothetical protein</fullName>
    </submittedName>
</protein>
<dbReference type="AlphaFoldDB" id="A0A8D8KGE6"/>
<dbReference type="EMBL" id="HBUE01221566">
    <property type="protein sequence ID" value="CAG6539759.1"/>
    <property type="molecule type" value="Transcribed_RNA"/>
</dbReference>
<proteinExistence type="predicted"/>